<protein>
    <submittedName>
        <fullName evidence="1">4366_t:CDS:1</fullName>
    </submittedName>
</protein>
<evidence type="ECO:0000313" key="2">
    <source>
        <dbReference type="Proteomes" id="UP000789759"/>
    </source>
</evidence>
<accession>A0A9N9K4M3</accession>
<dbReference type="EMBL" id="CAJVQA010038077">
    <property type="protein sequence ID" value="CAG8810559.1"/>
    <property type="molecule type" value="Genomic_DNA"/>
</dbReference>
<organism evidence="1 2">
    <name type="scientific">Cetraspora pellucida</name>
    <dbReference type="NCBI Taxonomy" id="1433469"/>
    <lineage>
        <taxon>Eukaryota</taxon>
        <taxon>Fungi</taxon>
        <taxon>Fungi incertae sedis</taxon>
        <taxon>Mucoromycota</taxon>
        <taxon>Glomeromycotina</taxon>
        <taxon>Glomeromycetes</taxon>
        <taxon>Diversisporales</taxon>
        <taxon>Gigasporaceae</taxon>
        <taxon>Cetraspora</taxon>
    </lineage>
</organism>
<gene>
    <name evidence="1" type="ORF">CPELLU_LOCUS18605</name>
</gene>
<feature type="non-terminal residue" evidence="1">
    <location>
        <position position="1"/>
    </location>
</feature>
<comment type="caution">
    <text evidence="1">The sequence shown here is derived from an EMBL/GenBank/DDBJ whole genome shotgun (WGS) entry which is preliminary data.</text>
</comment>
<evidence type="ECO:0000313" key="1">
    <source>
        <dbReference type="EMBL" id="CAG8810559.1"/>
    </source>
</evidence>
<proteinExistence type="predicted"/>
<keyword evidence="2" id="KW-1185">Reference proteome</keyword>
<dbReference type="AlphaFoldDB" id="A0A9N9K4M3"/>
<dbReference type="Proteomes" id="UP000789759">
    <property type="component" value="Unassembled WGS sequence"/>
</dbReference>
<sequence>KEVSEFNDNHKEKAWLQSYIAPEKKDPGQPLILVILTNFMIYCHELQKAGELVYMNTTARLNILNTSLTILSTSTSVSGLLLTVILTSNESTNTFTKVLDILKHMILSIAFSKYGSIVES</sequence>
<reference evidence="1" key="1">
    <citation type="submission" date="2021-06" db="EMBL/GenBank/DDBJ databases">
        <authorList>
            <person name="Kallberg Y."/>
            <person name="Tangrot J."/>
            <person name="Rosling A."/>
        </authorList>
    </citation>
    <scope>NUCLEOTIDE SEQUENCE</scope>
    <source>
        <strain evidence="1">FL966</strain>
    </source>
</reference>
<name>A0A9N9K4M3_9GLOM</name>